<sequence length="26" mass="3077">MFSDLFAPLIVGILLLLLQHWLDRHD</sequence>
<keyword evidence="1" id="KW-1133">Transmembrane helix</keyword>
<evidence type="ECO:0000313" key="3">
    <source>
        <dbReference type="Proteomes" id="UP001597191"/>
    </source>
</evidence>
<name>A0ABW4BJQ0_9LACO</name>
<keyword evidence="1" id="KW-0472">Membrane</keyword>
<gene>
    <name evidence="2" type="ORF">ACFQ4R_02285</name>
</gene>
<evidence type="ECO:0000256" key="1">
    <source>
        <dbReference type="SAM" id="Phobius"/>
    </source>
</evidence>
<feature type="transmembrane region" description="Helical" evidence="1">
    <location>
        <begin position="6"/>
        <end position="22"/>
    </location>
</feature>
<dbReference type="Proteomes" id="UP001597191">
    <property type="component" value="Unassembled WGS sequence"/>
</dbReference>
<accession>A0ABW4BJQ0</accession>
<proteinExistence type="predicted"/>
<protein>
    <submittedName>
        <fullName evidence="2">Type I toxin-antitoxin system Fst family toxin</fullName>
    </submittedName>
</protein>
<comment type="caution">
    <text evidence="2">The sequence shown here is derived from an EMBL/GenBank/DDBJ whole genome shotgun (WGS) entry which is preliminary data.</text>
</comment>
<dbReference type="EMBL" id="JBHTOH010000015">
    <property type="protein sequence ID" value="MFD1410454.1"/>
    <property type="molecule type" value="Genomic_DNA"/>
</dbReference>
<dbReference type="RefSeq" id="WP_125647290.1">
    <property type="nucleotide sequence ID" value="NZ_JBHTOH010000015.1"/>
</dbReference>
<dbReference type="NCBIfam" id="NF033608">
    <property type="entry name" value="type_I_tox_Fst"/>
    <property type="match status" value="1"/>
</dbReference>
<organism evidence="2 3">
    <name type="scientific">Lapidilactobacillus gannanensis</name>
    <dbReference type="NCBI Taxonomy" id="2486002"/>
    <lineage>
        <taxon>Bacteria</taxon>
        <taxon>Bacillati</taxon>
        <taxon>Bacillota</taxon>
        <taxon>Bacilli</taxon>
        <taxon>Lactobacillales</taxon>
        <taxon>Lactobacillaceae</taxon>
        <taxon>Lapidilactobacillus</taxon>
    </lineage>
</organism>
<reference evidence="3" key="1">
    <citation type="journal article" date="2019" name="Int. J. Syst. Evol. Microbiol.">
        <title>The Global Catalogue of Microorganisms (GCM) 10K type strain sequencing project: providing services to taxonomists for standard genome sequencing and annotation.</title>
        <authorList>
            <consortium name="The Broad Institute Genomics Platform"/>
            <consortium name="The Broad Institute Genome Sequencing Center for Infectious Disease"/>
            <person name="Wu L."/>
            <person name="Ma J."/>
        </authorList>
    </citation>
    <scope>NUCLEOTIDE SEQUENCE [LARGE SCALE GENOMIC DNA]</scope>
    <source>
        <strain evidence="3">CCM 8937</strain>
    </source>
</reference>
<keyword evidence="1" id="KW-0812">Transmembrane</keyword>
<keyword evidence="3" id="KW-1185">Reference proteome</keyword>
<evidence type="ECO:0000313" key="2">
    <source>
        <dbReference type="EMBL" id="MFD1410454.1"/>
    </source>
</evidence>